<comment type="similarity">
    <text evidence="1">Belongs to the UPF0319 family.</text>
</comment>
<dbReference type="AlphaFoldDB" id="F9TDZ4"/>
<keyword evidence="5" id="KW-1185">Reference proteome</keyword>
<reference evidence="3 6" key="3">
    <citation type="submission" date="2014-08" db="EMBL/GenBank/DDBJ databases">
        <title>First Complete Genome Sequence of the Shellfish Pathogen Vibrio tubiashii.</title>
        <authorList>
            <person name="Richards G.P."/>
            <person name="Needleman D.S."/>
            <person name="Watson M.A."/>
            <person name="Bono J.L."/>
        </authorList>
    </citation>
    <scope>NUCLEOTIDE SEQUENCE [LARGE SCALE GENOMIC DNA]</scope>
    <source>
        <strain evidence="3 6">ATCC 19109</strain>
    </source>
</reference>
<dbReference type="PATRIC" id="fig|1051646.9.peg.2271"/>
<dbReference type="KEGG" id="vtu:IX91_11525"/>
<dbReference type="Pfam" id="PF09829">
    <property type="entry name" value="DUF2057"/>
    <property type="match status" value="1"/>
</dbReference>
<proteinExistence type="inferred from homology"/>
<sequence>MKVMNTLLMVGAVITSFATQADVELKFHRDISPIVIDGEELGYSLFSKDSYTVPNGVNQVVFRVSKLVERQGEREKYNSPAYVLTFEQSDTSLLFEPGVKITRSEHVEAFNESPKFNVIDKNGRTVNFKYAVLPASDGLTRDYEKELAKYNSKHYPDLGTAAVVATNNAPAPKKQSSQQQNMFDYWLEQASSDEINMFTELAFDARNKGGLSVPENASQPVQMLGYWYNKASVEQRKQILSHLITL</sequence>
<evidence type="ECO:0000256" key="2">
    <source>
        <dbReference type="ARBA" id="ARBA00022729"/>
    </source>
</evidence>
<evidence type="ECO:0000313" key="4">
    <source>
        <dbReference type="EMBL" id="EGU46385.1"/>
    </source>
</evidence>
<evidence type="ECO:0000313" key="6">
    <source>
        <dbReference type="Proteomes" id="UP000030071"/>
    </source>
</evidence>
<evidence type="ECO:0000313" key="3">
    <source>
        <dbReference type="EMBL" id="AIW14805.1"/>
    </source>
</evidence>
<dbReference type="Proteomes" id="UP000030071">
    <property type="component" value="Chromosome 1"/>
</dbReference>
<dbReference type="HOGENOM" id="CLU_073782_0_0_6"/>
<protein>
    <submittedName>
        <fullName evidence="3">VvgS protein</fullName>
    </submittedName>
</protein>
<dbReference type="PANTHER" id="PTHR38108">
    <property type="entry name" value="UPF0319 PROTEIN YCCT"/>
    <property type="match status" value="1"/>
</dbReference>
<dbReference type="PANTHER" id="PTHR38108:SF1">
    <property type="entry name" value="UPF0319 PROTEIN YCCT"/>
    <property type="match status" value="1"/>
</dbReference>
<evidence type="ECO:0000256" key="1">
    <source>
        <dbReference type="ARBA" id="ARBA00008490"/>
    </source>
</evidence>
<accession>F9TDZ4</accession>
<dbReference type="InterPro" id="IPR018635">
    <property type="entry name" value="UPF0319"/>
</dbReference>
<name>F9TDZ4_9VIBR</name>
<dbReference type="RefSeq" id="WP_004748994.1">
    <property type="nucleotide sequence ID" value="NZ_AFWI01000221.1"/>
</dbReference>
<organism evidence="3 6">
    <name type="scientific">Vibrio tubiashii ATCC 19109</name>
    <dbReference type="NCBI Taxonomy" id="1051646"/>
    <lineage>
        <taxon>Bacteria</taxon>
        <taxon>Pseudomonadati</taxon>
        <taxon>Pseudomonadota</taxon>
        <taxon>Gammaproteobacteria</taxon>
        <taxon>Vibrionales</taxon>
        <taxon>Vibrionaceae</taxon>
        <taxon>Vibrio</taxon>
        <taxon>Vibrio oreintalis group</taxon>
    </lineage>
</organism>
<evidence type="ECO:0000313" key="5">
    <source>
        <dbReference type="Proteomes" id="UP000003836"/>
    </source>
</evidence>
<dbReference type="EMBL" id="CP009354">
    <property type="protein sequence ID" value="AIW14805.1"/>
    <property type="molecule type" value="Genomic_DNA"/>
</dbReference>
<dbReference type="GeneID" id="23445352"/>
<keyword evidence="2" id="KW-0732">Signal</keyword>
<dbReference type="STRING" id="1051646.IX91_11525"/>
<gene>
    <name evidence="3" type="ORF">IX91_11525</name>
    <name evidence="4" type="ORF">VITU9109_25350</name>
</gene>
<reference evidence="4 5" key="2">
    <citation type="journal article" date="2012" name="Int. J. Syst. Evol. Microbiol.">
        <title>Vibrio caribbeanicus sp. nov., isolated from the marine sponge Scleritoderma cyanea.</title>
        <authorList>
            <person name="Hoffmann M."/>
            <person name="Monday S.R."/>
            <person name="Allard M.W."/>
            <person name="Strain E.A."/>
            <person name="Whittaker P."/>
            <person name="Naum M."/>
            <person name="McCarthy P.J."/>
            <person name="Lopez J.V."/>
            <person name="Fischer M."/>
            <person name="Brown E.W."/>
        </authorList>
    </citation>
    <scope>NUCLEOTIDE SEQUENCE [LARGE SCALE GENOMIC DNA]</scope>
    <source>
        <strain evidence="4 5">ATCC 19109</strain>
    </source>
</reference>
<reference evidence="4" key="1">
    <citation type="submission" date="2011-08" db="EMBL/GenBank/DDBJ databases">
        <authorList>
            <person name="Hoffman M."/>
            <person name="Strain E.A."/>
            <person name="Brown E."/>
            <person name="Allard M.W."/>
        </authorList>
    </citation>
    <scope>NUCLEOTIDE SEQUENCE</scope>
    <source>
        <strain evidence="4">ATCC 19109</strain>
    </source>
</reference>
<dbReference type="EMBL" id="AFWI01000221">
    <property type="protein sequence ID" value="EGU46385.1"/>
    <property type="molecule type" value="Genomic_DNA"/>
</dbReference>
<dbReference type="Proteomes" id="UP000003836">
    <property type="component" value="Unassembled WGS sequence"/>
</dbReference>
<dbReference type="eggNOG" id="COG3110">
    <property type="taxonomic scope" value="Bacteria"/>
</dbReference>